<dbReference type="HOGENOM" id="CLU_927715_0_0_1"/>
<sequence length="300" mass="33245">MCIVSFPPTKPALPSRSAAYHPHGPTLPMQHHAGPHSGTESPFTHMPSLINGLRPAFIRPPRVLVGLTCARATLDRIGLCSGGNRKTQRRPRAPRSRCCAKQVARGTCSEVQGCSHTKRACLLGSMSSGLDGFCIKHGLNPVFFSPQLAPFCESVDKTSTRLRAKRKLCTSGFTYRTSFCLHTISLLTPPGTPLSRIYSTTYIVLMSSIPSATITFYECCTRPYLFFSKMVMTDTVTQDTREYRMAQYLGLQLIDLEKGSYWKTASMYRMITAVSSSDICDRRRFARQTGTTTPVQGNPR</sequence>
<proteinExistence type="predicted"/>
<dbReference type="Proteomes" id="UP000002668">
    <property type="component" value="Genome"/>
</dbReference>
<accession>E5A221</accession>
<organism evidence="3">
    <name type="scientific">Leptosphaeria maculans (strain JN3 / isolate v23.1.3 / race Av1-4-5-6-7-8)</name>
    <name type="common">Blackleg fungus</name>
    <name type="synonym">Phoma lingam</name>
    <dbReference type="NCBI Taxonomy" id="985895"/>
    <lineage>
        <taxon>Eukaryota</taxon>
        <taxon>Fungi</taxon>
        <taxon>Dikarya</taxon>
        <taxon>Ascomycota</taxon>
        <taxon>Pezizomycotina</taxon>
        <taxon>Dothideomycetes</taxon>
        <taxon>Pleosporomycetidae</taxon>
        <taxon>Pleosporales</taxon>
        <taxon>Pleosporineae</taxon>
        <taxon>Leptosphaeriaceae</taxon>
        <taxon>Plenodomus</taxon>
        <taxon>Plenodomus lingam/Leptosphaeria maculans species complex</taxon>
    </lineage>
</organism>
<dbReference type="EMBL" id="FP929132">
    <property type="protein sequence ID" value="CBX97738.1"/>
    <property type="molecule type" value="Genomic_DNA"/>
</dbReference>
<dbReference type="InParanoid" id="E5A221"/>
<reference evidence="3" key="1">
    <citation type="journal article" date="2011" name="Nat. Commun.">
        <title>Effector diversification within compartments of the Leptosphaeria maculans genome affected by Repeat-Induced Point mutations.</title>
        <authorList>
            <person name="Rouxel T."/>
            <person name="Grandaubert J."/>
            <person name="Hane J.K."/>
            <person name="Hoede C."/>
            <person name="van de Wouw A.P."/>
            <person name="Couloux A."/>
            <person name="Dominguez V."/>
            <person name="Anthouard V."/>
            <person name="Bally P."/>
            <person name="Bourras S."/>
            <person name="Cozijnsen A.J."/>
            <person name="Ciuffetti L.M."/>
            <person name="Degrave A."/>
            <person name="Dilmaghani A."/>
            <person name="Duret L."/>
            <person name="Fudal I."/>
            <person name="Goodwin S.B."/>
            <person name="Gout L."/>
            <person name="Glaser N."/>
            <person name="Linglin J."/>
            <person name="Kema G.H.J."/>
            <person name="Lapalu N."/>
            <person name="Lawrence C.B."/>
            <person name="May K."/>
            <person name="Meyer M."/>
            <person name="Ollivier B."/>
            <person name="Poulain J."/>
            <person name="Schoch C.L."/>
            <person name="Simon A."/>
            <person name="Spatafora J.W."/>
            <person name="Stachowiak A."/>
            <person name="Turgeon B.G."/>
            <person name="Tyler B.M."/>
            <person name="Vincent D."/>
            <person name="Weissenbach J."/>
            <person name="Amselem J."/>
            <person name="Quesneville H."/>
            <person name="Oliver R.P."/>
            <person name="Wincker P."/>
            <person name="Balesdent M.-H."/>
            <person name="Howlett B.J."/>
        </authorList>
    </citation>
    <scope>NUCLEOTIDE SEQUENCE [LARGE SCALE GENOMIC DNA]</scope>
    <source>
        <strain evidence="3">JN3 / isolate v23.1.3 / race Av1-4-5-6-7-8</strain>
    </source>
</reference>
<feature type="region of interest" description="Disordered" evidence="1">
    <location>
        <begin position="13"/>
        <end position="41"/>
    </location>
</feature>
<dbReference type="VEuPathDB" id="FungiDB:LEMA_P091470.1"/>
<name>E5A221_LEPMJ</name>
<evidence type="ECO:0000313" key="3">
    <source>
        <dbReference type="Proteomes" id="UP000002668"/>
    </source>
</evidence>
<evidence type="ECO:0000256" key="1">
    <source>
        <dbReference type="SAM" id="MobiDB-lite"/>
    </source>
</evidence>
<keyword evidence="3" id="KW-1185">Reference proteome</keyword>
<evidence type="ECO:0000313" key="2">
    <source>
        <dbReference type="EMBL" id="CBX97738.1"/>
    </source>
</evidence>
<dbReference type="AlphaFoldDB" id="E5A221"/>
<gene>
    <name evidence="2" type="ORF">LEMA_P091470.1</name>
</gene>
<protein>
    <submittedName>
        <fullName evidence="2">Predicted protein</fullName>
    </submittedName>
</protein>